<reference evidence="3 4" key="1">
    <citation type="submission" date="2016-10" db="EMBL/GenBank/DDBJ databases">
        <authorList>
            <person name="de Groot N.N."/>
        </authorList>
    </citation>
    <scope>NUCLEOTIDE SEQUENCE [LARGE SCALE GENOMIC DNA]</scope>
    <source>
        <strain evidence="3 4">DSM 43941</strain>
    </source>
</reference>
<accession>A0A1H1VVW6</accession>
<proteinExistence type="predicted"/>
<feature type="transmembrane region" description="Helical" evidence="2">
    <location>
        <begin position="44"/>
        <end position="65"/>
    </location>
</feature>
<evidence type="ECO:0000313" key="3">
    <source>
        <dbReference type="EMBL" id="SDS88922.1"/>
    </source>
</evidence>
<feature type="compositionally biased region" description="Pro residues" evidence="1">
    <location>
        <begin position="21"/>
        <end position="33"/>
    </location>
</feature>
<evidence type="ECO:0000256" key="2">
    <source>
        <dbReference type="SAM" id="Phobius"/>
    </source>
</evidence>
<dbReference type="Proteomes" id="UP000198688">
    <property type="component" value="Chromosome I"/>
</dbReference>
<keyword evidence="2" id="KW-0472">Membrane</keyword>
<keyword evidence="2" id="KW-0812">Transmembrane</keyword>
<name>A0A1H1VVW6_9ACTN</name>
<dbReference type="AlphaFoldDB" id="A0A1H1VVW6"/>
<sequence length="269" mass="28360">MADGTGKANQRAESLRRMFPQRPPEPITPPLPVEEPKPEPRRRWPIAVAAVALLGVAGVAGALSLREPGEASLPPVQIGQGFPPVAPPSFDVTPPVPVASATPPSLSPAASAPDASGYAPQRATRPATVPGAGPITATKATVPDAGPITAYSACAVGKSVLFRATFADGFDYHHVFIDTDGDAATGYQITEVEGGFGADYLLENEFFYKSTGPGWDWREMDGESPLQVRSRDGYLWRLRADYGGVRAVFNGSDDADPEIFTAVTPVRSC</sequence>
<gene>
    <name evidence="3" type="ORF">SAMN04489716_1897</name>
</gene>
<keyword evidence="4" id="KW-1185">Reference proteome</keyword>
<keyword evidence="2" id="KW-1133">Transmembrane helix</keyword>
<feature type="region of interest" description="Disordered" evidence="1">
    <location>
        <begin position="1"/>
        <end position="40"/>
    </location>
</feature>
<dbReference type="STRING" id="113562.SAMN04489716_1897"/>
<feature type="region of interest" description="Disordered" evidence="1">
    <location>
        <begin position="84"/>
        <end position="140"/>
    </location>
</feature>
<feature type="compositionally biased region" description="Low complexity" evidence="1">
    <location>
        <begin position="98"/>
        <end position="120"/>
    </location>
</feature>
<dbReference type="EMBL" id="LT629758">
    <property type="protein sequence ID" value="SDS88922.1"/>
    <property type="molecule type" value="Genomic_DNA"/>
</dbReference>
<evidence type="ECO:0000313" key="4">
    <source>
        <dbReference type="Proteomes" id="UP000198688"/>
    </source>
</evidence>
<evidence type="ECO:0000256" key="1">
    <source>
        <dbReference type="SAM" id="MobiDB-lite"/>
    </source>
</evidence>
<organism evidence="3 4">
    <name type="scientific">Actinoplanes derwentensis</name>
    <dbReference type="NCBI Taxonomy" id="113562"/>
    <lineage>
        <taxon>Bacteria</taxon>
        <taxon>Bacillati</taxon>
        <taxon>Actinomycetota</taxon>
        <taxon>Actinomycetes</taxon>
        <taxon>Micromonosporales</taxon>
        <taxon>Micromonosporaceae</taxon>
        <taxon>Actinoplanes</taxon>
    </lineage>
</organism>
<protein>
    <submittedName>
        <fullName evidence="3">Uncharacterized protein</fullName>
    </submittedName>
</protein>